<keyword evidence="5" id="KW-1185">Reference proteome</keyword>
<dbReference type="InterPro" id="IPR009772">
    <property type="entry name" value="CDC123"/>
</dbReference>
<evidence type="ECO:0008006" key="6">
    <source>
        <dbReference type="Google" id="ProtNLM"/>
    </source>
</evidence>
<dbReference type="Proteomes" id="UP001491310">
    <property type="component" value="Unassembled WGS sequence"/>
</dbReference>
<dbReference type="PANTHER" id="PTHR15323:SF6">
    <property type="entry name" value="CELL DIVISION CYCLE PROTEIN 123 HOMOLOG"/>
    <property type="match status" value="1"/>
</dbReference>
<gene>
    <name evidence="4" type="ORF">WJX75_005749</name>
</gene>
<dbReference type="PANTHER" id="PTHR15323">
    <property type="entry name" value="D123 PROTEIN"/>
    <property type="match status" value="1"/>
</dbReference>
<keyword evidence="2" id="KW-0175">Coiled coil</keyword>
<evidence type="ECO:0000256" key="1">
    <source>
        <dbReference type="ARBA" id="ARBA00011047"/>
    </source>
</evidence>
<comment type="caution">
    <text evidence="4">The sequence shown here is derived from an EMBL/GenBank/DDBJ whole genome shotgun (WGS) entry which is preliminary data.</text>
</comment>
<protein>
    <recommendedName>
        <fullName evidence="6">Cell division cycle protein 123</fullName>
    </recommendedName>
</protein>
<evidence type="ECO:0000256" key="3">
    <source>
        <dbReference type="SAM" id="MobiDB-lite"/>
    </source>
</evidence>
<organism evidence="4 5">
    <name type="scientific">Coccomyxa subellipsoidea</name>
    <dbReference type="NCBI Taxonomy" id="248742"/>
    <lineage>
        <taxon>Eukaryota</taxon>
        <taxon>Viridiplantae</taxon>
        <taxon>Chlorophyta</taxon>
        <taxon>core chlorophytes</taxon>
        <taxon>Trebouxiophyceae</taxon>
        <taxon>Trebouxiophyceae incertae sedis</taxon>
        <taxon>Coccomyxaceae</taxon>
        <taxon>Coccomyxa</taxon>
    </lineage>
</organism>
<reference evidence="4 5" key="1">
    <citation type="journal article" date="2024" name="Nat. Commun.">
        <title>Phylogenomics reveals the evolutionary origins of lichenization in chlorophyte algae.</title>
        <authorList>
            <person name="Puginier C."/>
            <person name="Libourel C."/>
            <person name="Otte J."/>
            <person name="Skaloud P."/>
            <person name="Haon M."/>
            <person name="Grisel S."/>
            <person name="Petersen M."/>
            <person name="Berrin J.G."/>
            <person name="Delaux P.M."/>
            <person name="Dal Grande F."/>
            <person name="Keller J."/>
        </authorList>
    </citation>
    <scope>NUCLEOTIDE SEQUENCE [LARGE SCALE GENOMIC DNA]</scope>
    <source>
        <strain evidence="4 5">SAG 216-7</strain>
    </source>
</reference>
<evidence type="ECO:0000256" key="2">
    <source>
        <dbReference type="SAM" id="Coils"/>
    </source>
</evidence>
<evidence type="ECO:0000313" key="4">
    <source>
        <dbReference type="EMBL" id="KAK9905753.1"/>
    </source>
</evidence>
<feature type="compositionally biased region" description="Acidic residues" evidence="3">
    <location>
        <begin position="67"/>
        <end position="77"/>
    </location>
</feature>
<comment type="similarity">
    <text evidence="1">Belongs to the CDC123 family.</text>
</comment>
<sequence length="314" mass="34951">MDHRSIISCQFGQWYPSFRDIAFRSKVIELPAAFVKYLVDDGVFLAADSNALPRPAEPSPYDVYSDWSEDDAEEAGQQDEAANMPEFPELLAAIEAAIDDLGGCVAPKLNWSAPHDAAWVSSCKSLACRNADEVLLLLKSSDRIAHDICHAFDACTEAPAEPPEFHLALRKWIPLRPEREFRCFVKGHDLAAISQRNIMENAAALEAQKDDLLEAMLEFFEEHVQRRFPEADYTFDVYITTAGAVRLMDFNPIGGTTSPLLFDWAELPYTLLNTGGAVMRPSVAVYGAPFDMVDNSEGSAISELLRRLQTEEVD</sequence>
<evidence type="ECO:0000313" key="5">
    <source>
        <dbReference type="Proteomes" id="UP001491310"/>
    </source>
</evidence>
<proteinExistence type="inferred from homology"/>
<feature type="coiled-coil region" evidence="2">
    <location>
        <begin position="195"/>
        <end position="222"/>
    </location>
</feature>
<dbReference type="Pfam" id="PF07065">
    <property type="entry name" value="D123"/>
    <property type="match status" value="1"/>
</dbReference>
<name>A0ABR2YID1_9CHLO</name>
<accession>A0ABR2YID1</accession>
<dbReference type="EMBL" id="JALJOT010000011">
    <property type="protein sequence ID" value="KAK9905753.1"/>
    <property type="molecule type" value="Genomic_DNA"/>
</dbReference>
<feature type="region of interest" description="Disordered" evidence="3">
    <location>
        <begin position="56"/>
        <end position="79"/>
    </location>
</feature>